<organism evidence="1 2">
    <name type="scientific">Segatella baroniae F0067</name>
    <dbReference type="NCBI Taxonomy" id="1115809"/>
    <lineage>
        <taxon>Bacteria</taxon>
        <taxon>Pseudomonadati</taxon>
        <taxon>Bacteroidota</taxon>
        <taxon>Bacteroidia</taxon>
        <taxon>Bacteroidales</taxon>
        <taxon>Prevotellaceae</taxon>
        <taxon>Segatella</taxon>
    </lineage>
</organism>
<dbReference type="EMBL" id="AWEY01000039">
    <property type="protein sequence ID" value="ERK38297.1"/>
    <property type="molecule type" value="Genomic_DNA"/>
</dbReference>
<name>U2QHJ6_9BACT</name>
<dbReference type="AlphaFoldDB" id="U2QHJ6"/>
<gene>
    <name evidence="1" type="ORF">HMPREF9135_0875</name>
</gene>
<protein>
    <submittedName>
        <fullName evidence="1">Uncharacterized protein</fullName>
    </submittedName>
</protein>
<evidence type="ECO:0000313" key="1">
    <source>
        <dbReference type="EMBL" id="ERK38297.1"/>
    </source>
</evidence>
<proteinExistence type="predicted"/>
<comment type="caution">
    <text evidence="1">The sequence shown here is derived from an EMBL/GenBank/DDBJ whole genome shotgun (WGS) entry which is preliminary data.</text>
</comment>
<reference evidence="1 2" key="1">
    <citation type="submission" date="2013-08" db="EMBL/GenBank/DDBJ databases">
        <authorList>
            <person name="Durkin A.S."/>
            <person name="Haft D.R."/>
            <person name="McCorrison J."/>
            <person name="Torralba M."/>
            <person name="Gillis M."/>
            <person name="Haft D.H."/>
            <person name="Methe B."/>
            <person name="Sutton G."/>
            <person name="Nelson K.E."/>
        </authorList>
    </citation>
    <scope>NUCLEOTIDE SEQUENCE [LARGE SCALE GENOMIC DNA]</scope>
    <source>
        <strain evidence="1 2">F0067</strain>
    </source>
</reference>
<keyword evidence="2" id="KW-1185">Reference proteome</keyword>
<accession>U2QHJ6</accession>
<dbReference type="PATRIC" id="fig|1115809.3.peg.2315"/>
<dbReference type="Proteomes" id="UP000016648">
    <property type="component" value="Unassembled WGS sequence"/>
</dbReference>
<sequence>MALFQNENPLTENPRKYSKLHSLLIANDLPENIHPLLHKQLAKAALRPCNLHAFNRQKVAGCRPKRPLQGCESAASAAQLHNGGRQAAAPRFADTALSQPSKCWMT</sequence>
<evidence type="ECO:0000313" key="2">
    <source>
        <dbReference type="Proteomes" id="UP000016648"/>
    </source>
</evidence>